<gene>
    <name evidence="1" type="ORF">KFL_001550160</name>
</gene>
<dbReference type="AlphaFoldDB" id="A0A1Y1I4H6"/>
<evidence type="ECO:0000313" key="2">
    <source>
        <dbReference type="Proteomes" id="UP000054558"/>
    </source>
</evidence>
<protein>
    <submittedName>
        <fullName evidence="1">Uncharacterized protein</fullName>
    </submittedName>
</protein>
<name>A0A1Y1I4H6_KLENI</name>
<keyword evidence="2" id="KW-1185">Reference proteome</keyword>
<dbReference type="Proteomes" id="UP000054558">
    <property type="component" value="Unassembled WGS sequence"/>
</dbReference>
<organism evidence="1 2">
    <name type="scientific">Klebsormidium nitens</name>
    <name type="common">Green alga</name>
    <name type="synonym">Ulothrix nitens</name>
    <dbReference type="NCBI Taxonomy" id="105231"/>
    <lineage>
        <taxon>Eukaryota</taxon>
        <taxon>Viridiplantae</taxon>
        <taxon>Streptophyta</taxon>
        <taxon>Klebsormidiophyceae</taxon>
        <taxon>Klebsormidiales</taxon>
        <taxon>Klebsormidiaceae</taxon>
        <taxon>Klebsormidium</taxon>
    </lineage>
</organism>
<accession>A0A1Y1I4H6</accession>
<evidence type="ECO:0000313" key="1">
    <source>
        <dbReference type="EMBL" id="GAQ83626.1"/>
    </source>
</evidence>
<proteinExistence type="predicted"/>
<reference evidence="1 2" key="1">
    <citation type="journal article" date="2014" name="Nat. Commun.">
        <title>Klebsormidium flaccidum genome reveals primary factors for plant terrestrial adaptation.</title>
        <authorList>
            <person name="Hori K."/>
            <person name="Maruyama F."/>
            <person name="Fujisawa T."/>
            <person name="Togashi T."/>
            <person name="Yamamoto N."/>
            <person name="Seo M."/>
            <person name="Sato S."/>
            <person name="Yamada T."/>
            <person name="Mori H."/>
            <person name="Tajima N."/>
            <person name="Moriyama T."/>
            <person name="Ikeuchi M."/>
            <person name="Watanabe M."/>
            <person name="Wada H."/>
            <person name="Kobayashi K."/>
            <person name="Saito M."/>
            <person name="Masuda T."/>
            <person name="Sasaki-Sekimoto Y."/>
            <person name="Mashiguchi K."/>
            <person name="Awai K."/>
            <person name="Shimojima M."/>
            <person name="Masuda S."/>
            <person name="Iwai M."/>
            <person name="Nobusawa T."/>
            <person name="Narise T."/>
            <person name="Kondo S."/>
            <person name="Saito H."/>
            <person name="Sato R."/>
            <person name="Murakawa M."/>
            <person name="Ihara Y."/>
            <person name="Oshima-Yamada Y."/>
            <person name="Ohtaka K."/>
            <person name="Satoh M."/>
            <person name="Sonobe K."/>
            <person name="Ishii M."/>
            <person name="Ohtani R."/>
            <person name="Kanamori-Sato M."/>
            <person name="Honoki R."/>
            <person name="Miyazaki D."/>
            <person name="Mochizuki H."/>
            <person name="Umetsu J."/>
            <person name="Higashi K."/>
            <person name="Shibata D."/>
            <person name="Kamiya Y."/>
            <person name="Sato N."/>
            <person name="Nakamura Y."/>
            <person name="Tabata S."/>
            <person name="Ida S."/>
            <person name="Kurokawa K."/>
            <person name="Ohta H."/>
        </authorList>
    </citation>
    <scope>NUCLEOTIDE SEQUENCE [LARGE SCALE GENOMIC DNA]</scope>
    <source>
        <strain evidence="1 2">NIES-2285</strain>
    </source>
</reference>
<sequence length="240" mass="26967">MFHPGRFGALSISRPSFQVDDYRPSEKPSRTSYRGLVLSAVGCGLLDGPLDFQVGYDNSQQPPSRFQFWLFKDRNRPSVRAELRSVTRRVPLPVYVLPHITKEEFLRVLEKLTPPVQLVEGISAVIGRTFEARAESIPRSRVTSTSSPVLPAGQLMMHIGPWRLLALRKPWIGDSLAMLRSLKKSACLRAWRAQQRTHFWMMLLPYASGGPNAPDQPRTAAASGHQNEPIWTVKVGKSLI</sequence>
<dbReference type="EMBL" id="DF237104">
    <property type="protein sequence ID" value="GAQ83626.1"/>
    <property type="molecule type" value="Genomic_DNA"/>
</dbReference>